<dbReference type="PANTHER" id="PTHR30627">
    <property type="entry name" value="PEPTIDOGLYCAN D,D-TRANSPEPTIDASE"/>
    <property type="match status" value="1"/>
</dbReference>
<reference evidence="1" key="1">
    <citation type="submission" date="2018-05" db="EMBL/GenBank/DDBJ databases">
        <authorList>
            <person name="Lanie J.A."/>
            <person name="Ng W.-L."/>
            <person name="Kazmierczak K.M."/>
            <person name="Andrzejewski T.M."/>
            <person name="Davidsen T.M."/>
            <person name="Wayne K.J."/>
            <person name="Tettelin H."/>
            <person name="Glass J.I."/>
            <person name="Rusch D."/>
            <person name="Podicherti R."/>
            <person name="Tsui H.-C.T."/>
            <person name="Winkler M.E."/>
        </authorList>
    </citation>
    <scope>NUCLEOTIDE SEQUENCE</scope>
</reference>
<accession>A0A382AVG1</accession>
<organism evidence="1">
    <name type="scientific">marine metagenome</name>
    <dbReference type="NCBI Taxonomy" id="408172"/>
    <lineage>
        <taxon>unclassified sequences</taxon>
        <taxon>metagenomes</taxon>
        <taxon>ecological metagenomes</taxon>
    </lineage>
</organism>
<dbReference type="SUPFAM" id="SSF56519">
    <property type="entry name" value="Penicillin binding protein dimerisation domain"/>
    <property type="match status" value="1"/>
</dbReference>
<dbReference type="EMBL" id="UINC01026856">
    <property type="protein sequence ID" value="SVB05062.1"/>
    <property type="molecule type" value="Genomic_DNA"/>
</dbReference>
<proteinExistence type="predicted"/>
<evidence type="ECO:0000313" key="1">
    <source>
        <dbReference type="EMBL" id="SVB05062.1"/>
    </source>
</evidence>
<sequence>MRKRVLILSGIIVVIFSLLASRLWYLQVMEGEKYSDYARGNRIRLMPQPALRGIIYDRKGKVLAENRP</sequence>
<dbReference type="Gene3D" id="3.90.1310.10">
    <property type="entry name" value="Penicillin-binding protein 2a (Domain 2)"/>
    <property type="match status" value="1"/>
</dbReference>
<dbReference type="GO" id="GO:0071555">
    <property type="term" value="P:cell wall organization"/>
    <property type="evidence" value="ECO:0007669"/>
    <property type="project" value="TreeGrafter"/>
</dbReference>
<dbReference type="GO" id="GO:0008658">
    <property type="term" value="F:penicillin binding"/>
    <property type="evidence" value="ECO:0007669"/>
    <property type="project" value="InterPro"/>
</dbReference>
<dbReference type="AlphaFoldDB" id="A0A382AVG1"/>
<dbReference type="InterPro" id="IPR036138">
    <property type="entry name" value="PBP_dimer_sf"/>
</dbReference>
<gene>
    <name evidence="1" type="ORF">METZ01_LOCUS157916</name>
</gene>
<feature type="non-terminal residue" evidence="1">
    <location>
        <position position="68"/>
    </location>
</feature>
<dbReference type="PANTHER" id="PTHR30627:SF2">
    <property type="entry name" value="PEPTIDOGLYCAN D,D-TRANSPEPTIDASE MRDA"/>
    <property type="match status" value="1"/>
</dbReference>
<evidence type="ECO:0008006" key="2">
    <source>
        <dbReference type="Google" id="ProtNLM"/>
    </source>
</evidence>
<dbReference type="GO" id="GO:0005886">
    <property type="term" value="C:plasma membrane"/>
    <property type="evidence" value="ECO:0007669"/>
    <property type="project" value="TreeGrafter"/>
</dbReference>
<name>A0A382AVG1_9ZZZZ</name>
<dbReference type="InterPro" id="IPR050515">
    <property type="entry name" value="Beta-lactam/transpept"/>
</dbReference>
<dbReference type="GO" id="GO:0071972">
    <property type="term" value="F:peptidoglycan L,D-transpeptidase activity"/>
    <property type="evidence" value="ECO:0007669"/>
    <property type="project" value="TreeGrafter"/>
</dbReference>
<protein>
    <recommendedName>
        <fullName evidence="2">Penicillin-binding protein dimerisation domain-containing protein</fullName>
    </recommendedName>
</protein>